<evidence type="ECO:0000313" key="1">
    <source>
        <dbReference type="EMBL" id="MDI6101397.1"/>
    </source>
</evidence>
<accession>A0ABT6WNV3</accession>
<name>A0ABT6WNV3_9ACTN</name>
<sequence length="88" mass="8919">MRLTVDTPGGLVVTLGATRVAAGAGMFSGEAARHRSVLVNGVPGHMSWRLDGTPLSVIAVTVTGGRITGIHIVVDPAKLATIDLPAPP</sequence>
<proteinExistence type="predicted"/>
<dbReference type="Proteomes" id="UP001241758">
    <property type="component" value="Unassembled WGS sequence"/>
</dbReference>
<dbReference type="EMBL" id="JASCTH010000014">
    <property type="protein sequence ID" value="MDI6101397.1"/>
    <property type="molecule type" value="Genomic_DNA"/>
</dbReference>
<gene>
    <name evidence="1" type="ORF">QLQ12_22530</name>
</gene>
<comment type="caution">
    <text evidence="1">The sequence shown here is derived from an EMBL/GenBank/DDBJ whole genome shotgun (WGS) entry which is preliminary data.</text>
</comment>
<keyword evidence="2" id="KW-1185">Reference proteome</keyword>
<organism evidence="1 2">
    <name type="scientific">Actinoplanes sandaracinus</name>
    <dbReference type="NCBI Taxonomy" id="3045177"/>
    <lineage>
        <taxon>Bacteria</taxon>
        <taxon>Bacillati</taxon>
        <taxon>Actinomycetota</taxon>
        <taxon>Actinomycetes</taxon>
        <taxon>Micromonosporales</taxon>
        <taxon>Micromonosporaceae</taxon>
        <taxon>Actinoplanes</taxon>
    </lineage>
</organism>
<evidence type="ECO:0000313" key="2">
    <source>
        <dbReference type="Proteomes" id="UP001241758"/>
    </source>
</evidence>
<reference evidence="1 2" key="1">
    <citation type="submission" date="2023-05" db="EMBL/GenBank/DDBJ databases">
        <title>Actinoplanes sp. NEAU-A12 genome sequencing.</title>
        <authorList>
            <person name="Wang Z.-S."/>
        </authorList>
    </citation>
    <scope>NUCLEOTIDE SEQUENCE [LARGE SCALE GENOMIC DNA]</scope>
    <source>
        <strain evidence="1 2">NEAU-A12</strain>
    </source>
</reference>
<protein>
    <submittedName>
        <fullName evidence="1">Uncharacterized protein</fullName>
    </submittedName>
</protein>